<proteinExistence type="inferred from homology"/>
<evidence type="ECO:0000256" key="2">
    <source>
        <dbReference type="ARBA" id="ARBA00022448"/>
    </source>
</evidence>
<dbReference type="SUPFAM" id="SSF56935">
    <property type="entry name" value="Porins"/>
    <property type="match status" value="1"/>
</dbReference>
<feature type="domain" description="TonB-dependent receptor-like beta-barrel" evidence="9">
    <location>
        <begin position="7"/>
        <end position="134"/>
    </location>
</feature>
<comment type="similarity">
    <text evidence="8">Belongs to the TonB-dependent receptor family.</text>
</comment>
<keyword evidence="4 8" id="KW-0812">Transmembrane</keyword>
<dbReference type="Proteomes" id="UP000830401">
    <property type="component" value="Chromosome"/>
</dbReference>
<keyword evidence="11" id="KW-1185">Reference proteome</keyword>
<keyword evidence="6 8" id="KW-0472">Membrane</keyword>
<evidence type="ECO:0000256" key="8">
    <source>
        <dbReference type="PROSITE-ProRule" id="PRU01360"/>
    </source>
</evidence>
<protein>
    <submittedName>
        <fullName evidence="10">TonB-dependent receptor</fullName>
    </submittedName>
</protein>
<evidence type="ECO:0000313" key="11">
    <source>
        <dbReference type="Proteomes" id="UP000830401"/>
    </source>
</evidence>
<evidence type="ECO:0000259" key="9">
    <source>
        <dbReference type="Pfam" id="PF00593"/>
    </source>
</evidence>
<sequence>MFGPGTQNLVGGAAPTRLSNPNLQWEENTQTNLGIDLGLLDNRIQASVDLYTRKSPNLIASVPVTYTSGTSENINTNAASATNKGIDVAITTNNFVNNDNGFTWTTTLNFSTYKNELKSLGAGQPFFGQGTRGGLAWYGTQRECPLARSTATWPMA</sequence>
<evidence type="ECO:0000256" key="7">
    <source>
        <dbReference type="ARBA" id="ARBA00023237"/>
    </source>
</evidence>
<evidence type="ECO:0000256" key="5">
    <source>
        <dbReference type="ARBA" id="ARBA00023077"/>
    </source>
</evidence>
<dbReference type="RefSeq" id="WP_245122291.1">
    <property type="nucleotide sequence ID" value="NZ_CP095061.1"/>
</dbReference>
<comment type="subcellular location">
    <subcellularLocation>
        <location evidence="1 8">Cell outer membrane</location>
        <topology evidence="1 8">Multi-pass membrane protein</topology>
    </subcellularLocation>
</comment>
<keyword evidence="2 8" id="KW-0813">Transport</keyword>
<evidence type="ECO:0000256" key="1">
    <source>
        <dbReference type="ARBA" id="ARBA00004571"/>
    </source>
</evidence>
<keyword evidence="7 8" id="KW-0998">Cell outer membrane</keyword>
<evidence type="ECO:0000256" key="4">
    <source>
        <dbReference type="ARBA" id="ARBA00022692"/>
    </source>
</evidence>
<dbReference type="InterPro" id="IPR039426">
    <property type="entry name" value="TonB-dep_rcpt-like"/>
</dbReference>
<dbReference type="InterPro" id="IPR000531">
    <property type="entry name" value="Beta-barrel_TonB"/>
</dbReference>
<evidence type="ECO:0000256" key="3">
    <source>
        <dbReference type="ARBA" id="ARBA00022452"/>
    </source>
</evidence>
<gene>
    <name evidence="10" type="ORF">MUN86_04540</name>
</gene>
<dbReference type="Gene3D" id="2.40.170.20">
    <property type="entry name" value="TonB-dependent receptor, beta-barrel domain"/>
    <property type="match status" value="1"/>
</dbReference>
<dbReference type="PROSITE" id="PS52016">
    <property type="entry name" value="TONB_DEPENDENT_REC_3"/>
    <property type="match status" value="1"/>
</dbReference>
<keyword evidence="5" id="KW-0798">TonB box</keyword>
<reference evidence="10" key="1">
    <citation type="submission" date="2022-04" db="EMBL/GenBank/DDBJ databases">
        <title>Hymenobacter sp. isolated from the air.</title>
        <authorList>
            <person name="Won M."/>
            <person name="Lee C.-M."/>
            <person name="Woen H.-Y."/>
            <person name="Kwon S.-W."/>
        </authorList>
    </citation>
    <scope>NUCLEOTIDE SEQUENCE</scope>
    <source>
        <strain evidence="10">5420S-77</strain>
    </source>
</reference>
<dbReference type="EMBL" id="CP095061">
    <property type="protein sequence ID" value="UOQ67177.1"/>
    <property type="molecule type" value="Genomic_DNA"/>
</dbReference>
<evidence type="ECO:0000256" key="6">
    <source>
        <dbReference type="ARBA" id="ARBA00023136"/>
    </source>
</evidence>
<name>A0ABY4G8U1_9BACT</name>
<dbReference type="Pfam" id="PF00593">
    <property type="entry name" value="TonB_dep_Rec_b-barrel"/>
    <property type="match status" value="1"/>
</dbReference>
<accession>A0ABY4G8U1</accession>
<keyword evidence="10" id="KW-0675">Receptor</keyword>
<evidence type="ECO:0000313" key="10">
    <source>
        <dbReference type="EMBL" id="UOQ67177.1"/>
    </source>
</evidence>
<keyword evidence="3 8" id="KW-1134">Transmembrane beta strand</keyword>
<dbReference type="InterPro" id="IPR036942">
    <property type="entry name" value="Beta-barrel_TonB_sf"/>
</dbReference>
<organism evidence="10 11">
    <name type="scientific">Hymenobacter volaticus</name>
    <dbReference type="NCBI Taxonomy" id="2932254"/>
    <lineage>
        <taxon>Bacteria</taxon>
        <taxon>Pseudomonadati</taxon>
        <taxon>Bacteroidota</taxon>
        <taxon>Cytophagia</taxon>
        <taxon>Cytophagales</taxon>
        <taxon>Hymenobacteraceae</taxon>
        <taxon>Hymenobacter</taxon>
    </lineage>
</organism>